<accession>A0AAD9QNR1</accession>
<comment type="caution">
    <text evidence="3">The sequence shown here is derived from an EMBL/GenBank/DDBJ whole genome shotgun (WGS) entry which is preliminary data.</text>
</comment>
<evidence type="ECO:0000256" key="1">
    <source>
        <dbReference type="SAM" id="Coils"/>
    </source>
</evidence>
<evidence type="ECO:0000256" key="2">
    <source>
        <dbReference type="SAM" id="Phobius"/>
    </source>
</evidence>
<feature type="transmembrane region" description="Helical" evidence="2">
    <location>
        <begin position="168"/>
        <end position="186"/>
    </location>
</feature>
<reference evidence="3" key="2">
    <citation type="journal article" date="2023" name="Science">
        <title>Genomic signatures of disease resistance in endangered staghorn corals.</title>
        <authorList>
            <person name="Vollmer S.V."/>
            <person name="Selwyn J.D."/>
            <person name="Despard B.A."/>
            <person name="Roesel C.L."/>
        </authorList>
    </citation>
    <scope>NUCLEOTIDE SEQUENCE</scope>
    <source>
        <strain evidence="3">K2</strain>
    </source>
</reference>
<evidence type="ECO:0000313" key="4">
    <source>
        <dbReference type="Proteomes" id="UP001249851"/>
    </source>
</evidence>
<keyword evidence="2" id="KW-0812">Transmembrane</keyword>
<keyword evidence="2" id="KW-0472">Membrane</keyword>
<organism evidence="3 4">
    <name type="scientific">Acropora cervicornis</name>
    <name type="common">Staghorn coral</name>
    <dbReference type="NCBI Taxonomy" id="6130"/>
    <lineage>
        <taxon>Eukaryota</taxon>
        <taxon>Metazoa</taxon>
        <taxon>Cnidaria</taxon>
        <taxon>Anthozoa</taxon>
        <taxon>Hexacorallia</taxon>
        <taxon>Scleractinia</taxon>
        <taxon>Astrocoeniina</taxon>
        <taxon>Acroporidae</taxon>
        <taxon>Acropora</taxon>
    </lineage>
</organism>
<reference evidence="3" key="1">
    <citation type="journal article" date="2023" name="G3 (Bethesda)">
        <title>Whole genome assembly and annotation of the endangered Caribbean coral Acropora cervicornis.</title>
        <authorList>
            <person name="Selwyn J.D."/>
            <person name="Vollmer S.V."/>
        </authorList>
    </citation>
    <scope>NUCLEOTIDE SEQUENCE</scope>
    <source>
        <strain evidence="3">K2</strain>
    </source>
</reference>
<evidence type="ECO:0000313" key="3">
    <source>
        <dbReference type="EMBL" id="KAK2564540.1"/>
    </source>
</evidence>
<keyword evidence="2" id="KW-1133">Transmembrane helix</keyword>
<dbReference type="EMBL" id="JARQWQ010000022">
    <property type="protein sequence ID" value="KAK2564540.1"/>
    <property type="molecule type" value="Genomic_DNA"/>
</dbReference>
<gene>
    <name evidence="3" type="ORF">P5673_011990</name>
</gene>
<dbReference type="AlphaFoldDB" id="A0AAD9QNR1"/>
<feature type="coiled-coil region" evidence="1">
    <location>
        <begin position="13"/>
        <end position="40"/>
    </location>
</feature>
<keyword evidence="1" id="KW-0175">Coiled coil</keyword>
<protein>
    <submittedName>
        <fullName evidence="3">Uncharacterized protein</fullName>
    </submittedName>
</protein>
<name>A0AAD9QNR1_ACRCE</name>
<dbReference type="Proteomes" id="UP001249851">
    <property type="component" value="Unassembled WGS sequence"/>
</dbReference>
<proteinExistence type="predicted"/>
<sequence length="291" mass="33658">MSIMKDLWEEHGYAELKLFEQNLRDQAAKLEQTLGNVEEVFLSSRNEGEVRNDQETQQSQDDINAVQNVNIQNANLEQELQDIDLHTTTRNRTREEIDSTNPAYQALLQSSQDILSSIQTNQGDFTMRKIDTRTKEKPKSDDLRNINSAVEELMEQNSMYPENDPFNYLWMANGVLYAVTVAFLLMKGWKKKRNYIPETISKTGKEKCVYEEKVKSIRRSTSIAKAELERVKENRKITRKGRKNREVLAEECKTISSSTLANFTEKQKPRLRKLKKIFPTTEEGKGGKGIE</sequence>
<keyword evidence="4" id="KW-1185">Reference proteome</keyword>